<sequence>MTPSNIEYVVIGGYLVMLLGVGFALRKLSTDVSDYFRSGCKGTWYLVGSSAFMASFSAWTFTGAAGVAFESGWSVTVIYASNAIGFFLNFLFLAPWFRQMRAITAPEVIRNRFGVGTQQFYAGFSVITALLYGALHLYGLALFTSAIFGFPIKGVIVVIGFVVLFYSLTGGSWAVMATDFLQSLILIPLTLLVCILCLIELKGFSGLLEGIRSQGLSQDFQLFNEPGRFTASSFTITWAIAMACKNIFSYNTLGAAPRYFAVKDGREARKAALLACIMMTVGIVVWIVPPMAARLLIADQIDALEISKPAEASYALMSLSLLPDGLVGLMVVAIFAATMSSMDTGLNRNAAIITQDVYPSLCKILGITPSEAVGRLWIGRGFTIFFGASIISLALYFSGQDGKGIFDIMLLIGAMLGIPLAVPLLLCLFIRRVPRWAAVSSVIAALIPSVLGHYSAELFGASWNFQEQILYNLCAGTVGFLGSALFWKHSSQQYRKQVDHFFLQMHTPVDFEKEIGEANDDVQLRLLGRFGLAITLFIGALALIPNPWTGRLAILSVAFFIGSISGLMLRAGNRRKS</sequence>
<evidence type="ECO:0000256" key="11">
    <source>
        <dbReference type="ARBA" id="ARBA00023201"/>
    </source>
</evidence>
<feature type="transmembrane region" description="Helical" evidence="14">
    <location>
        <begin position="45"/>
        <end position="69"/>
    </location>
</feature>
<evidence type="ECO:0000256" key="7">
    <source>
        <dbReference type="ARBA" id="ARBA00022989"/>
    </source>
</evidence>
<name>A0A7X1AZG6_9BACT</name>
<organism evidence="15 16">
    <name type="scientific">Puniceicoccus vermicola</name>
    <dbReference type="NCBI Taxonomy" id="388746"/>
    <lineage>
        <taxon>Bacteria</taxon>
        <taxon>Pseudomonadati</taxon>
        <taxon>Verrucomicrobiota</taxon>
        <taxon>Opitutia</taxon>
        <taxon>Puniceicoccales</taxon>
        <taxon>Puniceicoccaceae</taxon>
        <taxon>Puniceicoccus</taxon>
    </lineage>
</organism>
<evidence type="ECO:0000256" key="1">
    <source>
        <dbReference type="ARBA" id="ARBA00004651"/>
    </source>
</evidence>
<evidence type="ECO:0000256" key="9">
    <source>
        <dbReference type="ARBA" id="ARBA00023065"/>
    </source>
</evidence>
<evidence type="ECO:0000256" key="6">
    <source>
        <dbReference type="ARBA" id="ARBA00022847"/>
    </source>
</evidence>
<dbReference type="GO" id="GO:0005886">
    <property type="term" value="C:plasma membrane"/>
    <property type="evidence" value="ECO:0007669"/>
    <property type="project" value="UniProtKB-SubCell"/>
</dbReference>
<feature type="transmembrane region" description="Helical" evidence="14">
    <location>
        <begin position="6"/>
        <end position="25"/>
    </location>
</feature>
<keyword evidence="9" id="KW-0406">Ion transport</keyword>
<keyword evidence="8" id="KW-0915">Sodium</keyword>
<feature type="transmembrane region" description="Helical" evidence="14">
    <location>
        <begin position="377"/>
        <end position="396"/>
    </location>
</feature>
<protein>
    <recommendedName>
        <fullName evidence="17">Transporter</fullName>
    </recommendedName>
</protein>
<dbReference type="PROSITE" id="PS50283">
    <property type="entry name" value="NA_SOLUT_SYMP_3"/>
    <property type="match status" value="1"/>
</dbReference>
<dbReference type="GO" id="GO:0015293">
    <property type="term" value="F:symporter activity"/>
    <property type="evidence" value="ECO:0007669"/>
    <property type="project" value="UniProtKB-KW"/>
</dbReference>
<evidence type="ECO:0000256" key="14">
    <source>
        <dbReference type="SAM" id="Phobius"/>
    </source>
</evidence>
<evidence type="ECO:0000256" key="13">
    <source>
        <dbReference type="RuleBase" id="RU362091"/>
    </source>
</evidence>
<evidence type="ECO:0000313" key="16">
    <source>
        <dbReference type="Proteomes" id="UP000525652"/>
    </source>
</evidence>
<dbReference type="Gene3D" id="1.20.1730.10">
    <property type="entry name" value="Sodium/glucose cotransporter"/>
    <property type="match status" value="1"/>
</dbReference>
<dbReference type="RefSeq" id="WP_185693300.1">
    <property type="nucleotide sequence ID" value="NZ_JACHVA010000101.1"/>
</dbReference>
<evidence type="ECO:0000256" key="8">
    <source>
        <dbReference type="ARBA" id="ARBA00023053"/>
    </source>
</evidence>
<dbReference type="AlphaFoldDB" id="A0A7X1AZG6"/>
<keyword evidence="10 14" id="KW-0472">Membrane</keyword>
<dbReference type="Pfam" id="PF00474">
    <property type="entry name" value="SSF"/>
    <property type="match status" value="1"/>
</dbReference>
<reference evidence="15 16" key="1">
    <citation type="submission" date="2020-07" db="EMBL/GenBank/DDBJ databases">
        <authorList>
            <person name="Feng X."/>
        </authorList>
    </citation>
    <scope>NUCLEOTIDE SEQUENCE [LARGE SCALE GENOMIC DNA]</scope>
    <source>
        <strain evidence="15 16">JCM14086</strain>
    </source>
</reference>
<dbReference type="Proteomes" id="UP000525652">
    <property type="component" value="Unassembled WGS sequence"/>
</dbReference>
<feature type="transmembrane region" description="Helical" evidence="14">
    <location>
        <begin position="468"/>
        <end position="487"/>
    </location>
</feature>
<keyword evidence="11" id="KW-0739">Sodium transport</keyword>
<evidence type="ECO:0008006" key="17">
    <source>
        <dbReference type="Google" id="ProtNLM"/>
    </source>
</evidence>
<dbReference type="InterPro" id="IPR050277">
    <property type="entry name" value="Sodium:Solute_Symporter"/>
</dbReference>
<feature type="transmembrane region" description="Helical" evidence="14">
    <location>
        <begin position="147"/>
        <end position="168"/>
    </location>
</feature>
<keyword evidence="4" id="KW-1003">Cell membrane</keyword>
<accession>A0A7X1AZG6</accession>
<feature type="transmembrane region" description="Helical" evidence="14">
    <location>
        <begin position="180"/>
        <end position="201"/>
    </location>
</feature>
<comment type="similarity">
    <text evidence="2 13">Belongs to the sodium:solute symporter (SSF) (TC 2.A.21) family.</text>
</comment>
<proteinExistence type="inferred from homology"/>
<dbReference type="InterPro" id="IPR001734">
    <property type="entry name" value="Na/solute_symporter"/>
</dbReference>
<comment type="catalytic activity">
    <reaction evidence="12">
        <text>L-proline(in) + Na(+)(in) = L-proline(out) + Na(+)(out)</text>
        <dbReference type="Rhea" id="RHEA:28967"/>
        <dbReference type="ChEBI" id="CHEBI:29101"/>
        <dbReference type="ChEBI" id="CHEBI:60039"/>
    </reaction>
</comment>
<dbReference type="GO" id="GO:0006814">
    <property type="term" value="P:sodium ion transport"/>
    <property type="evidence" value="ECO:0007669"/>
    <property type="project" value="UniProtKB-KW"/>
</dbReference>
<keyword evidence="3" id="KW-0813">Transport</keyword>
<feature type="transmembrane region" description="Helical" evidence="14">
    <location>
        <begin position="526"/>
        <end position="544"/>
    </location>
</feature>
<keyword evidence="16" id="KW-1185">Reference proteome</keyword>
<keyword evidence="6" id="KW-0769">Symport</keyword>
<feature type="transmembrane region" description="Helical" evidence="14">
    <location>
        <begin position="120"/>
        <end position="141"/>
    </location>
</feature>
<evidence type="ECO:0000313" key="15">
    <source>
        <dbReference type="EMBL" id="MBC2602634.1"/>
    </source>
</evidence>
<evidence type="ECO:0000256" key="12">
    <source>
        <dbReference type="ARBA" id="ARBA00033708"/>
    </source>
</evidence>
<feature type="transmembrane region" description="Helical" evidence="14">
    <location>
        <begin position="271"/>
        <end position="292"/>
    </location>
</feature>
<evidence type="ECO:0000256" key="5">
    <source>
        <dbReference type="ARBA" id="ARBA00022692"/>
    </source>
</evidence>
<dbReference type="EMBL" id="JACHVA010000101">
    <property type="protein sequence ID" value="MBC2602634.1"/>
    <property type="molecule type" value="Genomic_DNA"/>
</dbReference>
<feature type="transmembrane region" description="Helical" evidence="14">
    <location>
        <begin position="436"/>
        <end position="456"/>
    </location>
</feature>
<dbReference type="PANTHER" id="PTHR48086:SF3">
    <property type="entry name" value="SODIUM_PROLINE SYMPORTER"/>
    <property type="match status" value="1"/>
</dbReference>
<evidence type="ECO:0000256" key="3">
    <source>
        <dbReference type="ARBA" id="ARBA00022448"/>
    </source>
</evidence>
<feature type="transmembrane region" description="Helical" evidence="14">
    <location>
        <begin position="75"/>
        <end position="97"/>
    </location>
</feature>
<dbReference type="PANTHER" id="PTHR48086">
    <property type="entry name" value="SODIUM/PROLINE SYMPORTER-RELATED"/>
    <property type="match status" value="1"/>
</dbReference>
<feature type="transmembrane region" description="Helical" evidence="14">
    <location>
        <begin position="229"/>
        <end position="250"/>
    </location>
</feature>
<dbReference type="InterPro" id="IPR038377">
    <property type="entry name" value="Na/Glc_symporter_sf"/>
</dbReference>
<keyword evidence="5 14" id="KW-0812">Transmembrane</keyword>
<comment type="caution">
    <text evidence="15">The sequence shown here is derived from an EMBL/GenBank/DDBJ whole genome shotgun (WGS) entry which is preliminary data.</text>
</comment>
<gene>
    <name evidence="15" type="ORF">H5P30_12700</name>
</gene>
<keyword evidence="7 14" id="KW-1133">Transmembrane helix</keyword>
<evidence type="ECO:0000256" key="4">
    <source>
        <dbReference type="ARBA" id="ARBA00022475"/>
    </source>
</evidence>
<feature type="transmembrane region" description="Helical" evidence="14">
    <location>
        <begin position="312"/>
        <end position="338"/>
    </location>
</feature>
<evidence type="ECO:0000256" key="10">
    <source>
        <dbReference type="ARBA" id="ARBA00023136"/>
    </source>
</evidence>
<feature type="transmembrane region" description="Helical" evidence="14">
    <location>
        <begin position="408"/>
        <end position="429"/>
    </location>
</feature>
<comment type="subcellular location">
    <subcellularLocation>
        <location evidence="1">Cell membrane</location>
        <topology evidence="1">Multi-pass membrane protein</topology>
    </subcellularLocation>
</comment>
<feature type="transmembrane region" description="Helical" evidence="14">
    <location>
        <begin position="550"/>
        <end position="569"/>
    </location>
</feature>
<evidence type="ECO:0000256" key="2">
    <source>
        <dbReference type="ARBA" id="ARBA00006434"/>
    </source>
</evidence>